<evidence type="ECO:0000313" key="1">
    <source>
        <dbReference type="EMBL" id="KZE16005.1"/>
    </source>
</evidence>
<organism evidence="1 2">
    <name type="scientific">Sphingomonas hankookensis</name>
    <dbReference type="NCBI Taxonomy" id="563996"/>
    <lineage>
        <taxon>Bacteria</taxon>
        <taxon>Pseudomonadati</taxon>
        <taxon>Pseudomonadota</taxon>
        <taxon>Alphaproteobacteria</taxon>
        <taxon>Sphingomonadales</taxon>
        <taxon>Sphingomonadaceae</taxon>
        <taxon>Sphingomonas</taxon>
    </lineage>
</organism>
<evidence type="ECO:0000313" key="2">
    <source>
        <dbReference type="Proteomes" id="UP000076609"/>
    </source>
</evidence>
<accession>A0ABR5YDI8</accession>
<sequence>MSICSQGKTSVYRYGQPGRIELVASDLYWASTGYSGGGELQVTARNKGHSYTLFDRIVRTGFGADGLNHPKADSGLVVRRGAKIVSARQCNLVQPIAAEVRERLPEGGMVEH</sequence>
<reference evidence="2" key="1">
    <citation type="submission" date="2016-01" db="EMBL/GenBank/DDBJ databases">
        <title>Draft genome of Chromobacterium sp. F49.</title>
        <authorList>
            <person name="Hong K.W."/>
        </authorList>
    </citation>
    <scope>NUCLEOTIDE SEQUENCE [LARGE SCALE GENOMIC DNA]</scope>
    <source>
        <strain evidence="2">CN3</strain>
    </source>
</reference>
<gene>
    <name evidence="1" type="ORF">AVT10_12935</name>
</gene>
<comment type="caution">
    <text evidence="1">The sequence shown here is derived from an EMBL/GenBank/DDBJ whole genome shotgun (WGS) entry which is preliminary data.</text>
</comment>
<name>A0ABR5YDI8_9SPHN</name>
<dbReference type="EMBL" id="LQQO01000010">
    <property type="protein sequence ID" value="KZE16005.1"/>
    <property type="molecule type" value="Genomic_DNA"/>
</dbReference>
<keyword evidence="2" id="KW-1185">Reference proteome</keyword>
<proteinExistence type="predicted"/>
<protein>
    <submittedName>
        <fullName evidence="1">Uncharacterized protein</fullName>
    </submittedName>
</protein>
<dbReference type="RefSeq" id="WP_066689570.1">
    <property type="nucleotide sequence ID" value="NZ_CP117025.1"/>
</dbReference>
<dbReference type="Proteomes" id="UP000076609">
    <property type="component" value="Unassembled WGS sequence"/>
</dbReference>